<dbReference type="EMBL" id="JBEZFP010000008">
    <property type="protein sequence ID" value="MEU8132840.1"/>
    <property type="molecule type" value="Genomic_DNA"/>
</dbReference>
<name>A0ABV3DAR9_9ACTN</name>
<proteinExistence type="predicted"/>
<evidence type="ECO:0000313" key="3">
    <source>
        <dbReference type="Proteomes" id="UP001551482"/>
    </source>
</evidence>
<organism evidence="2 3">
    <name type="scientific">Streptodolium elevatio</name>
    <dbReference type="NCBI Taxonomy" id="3157996"/>
    <lineage>
        <taxon>Bacteria</taxon>
        <taxon>Bacillati</taxon>
        <taxon>Actinomycetota</taxon>
        <taxon>Actinomycetes</taxon>
        <taxon>Kitasatosporales</taxon>
        <taxon>Streptomycetaceae</taxon>
        <taxon>Streptodolium</taxon>
    </lineage>
</organism>
<dbReference type="Pfam" id="PF11706">
    <property type="entry name" value="zf-CGNR"/>
    <property type="match status" value="1"/>
</dbReference>
<dbReference type="SUPFAM" id="SSF160904">
    <property type="entry name" value="Jann2411-like"/>
    <property type="match status" value="1"/>
</dbReference>
<evidence type="ECO:0000313" key="2">
    <source>
        <dbReference type="EMBL" id="MEU8132840.1"/>
    </source>
</evidence>
<evidence type="ECO:0000259" key="1">
    <source>
        <dbReference type="Pfam" id="PF11706"/>
    </source>
</evidence>
<feature type="domain" description="Zinc finger CGNR" evidence="1">
    <location>
        <begin position="159"/>
        <end position="198"/>
    </location>
</feature>
<protein>
    <submittedName>
        <fullName evidence="2">ABATE domain-containing protein</fullName>
    </submittedName>
</protein>
<reference evidence="2 3" key="1">
    <citation type="submission" date="2024-06" db="EMBL/GenBank/DDBJ databases">
        <title>The Natural Products Discovery Center: Release of the First 8490 Sequenced Strains for Exploring Actinobacteria Biosynthetic Diversity.</title>
        <authorList>
            <person name="Kalkreuter E."/>
            <person name="Kautsar S.A."/>
            <person name="Yang D."/>
            <person name="Bader C.D."/>
            <person name="Teijaro C.N."/>
            <person name="Fluegel L."/>
            <person name="Davis C.M."/>
            <person name="Simpson J.R."/>
            <person name="Lauterbach L."/>
            <person name="Steele A.D."/>
            <person name="Gui C."/>
            <person name="Meng S."/>
            <person name="Li G."/>
            <person name="Viehrig K."/>
            <person name="Ye F."/>
            <person name="Su P."/>
            <person name="Kiefer A.F."/>
            <person name="Nichols A."/>
            <person name="Cepeda A.J."/>
            <person name="Yan W."/>
            <person name="Fan B."/>
            <person name="Jiang Y."/>
            <person name="Adhikari A."/>
            <person name="Zheng C.-J."/>
            <person name="Schuster L."/>
            <person name="Cowan T.M."/>
            <person name="Smanski M.J."/>
            <person name="Chevrette M.G."/>
            <person name="De Carvalho L.P.S."/>
            <person name="Shen B."/>
        </authorList>
    </citation>
    <scope>NUCLEOTIDE SEQUENCE [LARGE SCALE GENOMIC DNA]</scope>
    <source>
        <strain evidence="2 3">NPDC048946</strain>
    </source>
</reference>
<comment type="caution">
    <text evidence="2">The sequence shown here is derived from an EMBL/GenBank/DDBJ whole genome shotgun (WGS) entry which is preliminary data.</text>
</comment>
<accession>A0ABV3DAR9</accession>
<dbReference type="Pfam" id="PF07336">
    <property type="entry name" value="ABATE"/>
    <property type="match status" value="1"/>
</dbReference>
<dbReference type="RefSeq" id="WP_358349450.1">
    <property type="nucleotide sequence ID" value="NZ_JBEZFP010000008.1"/>
</dbReference>
<dbReference type="PANTHER" id="PTHR35525">
    <property type="entry name" value="BLL6575 PROTEIN"/>
    <property type="match status" value="1"/>
</dbReference>
<keyword evidence="3" id="KW-1185">Reference proteome</keyword>
<dbReference type="PANTHER" id="PTHR35525:SF3">
    <property type="entry name" value="BLL6575 PROTEIN"/>
    <property type="match status" value="1"/>
</dbReference>
<gene>
    <name evidence="2" type="ORF">AB0C36_04960</name>
</gene>
<dbReference type="InterPro" id="IPR023286">
    <property type="entry name" value="ABATE_dom_sf"/>
</dbReference>
<dbReference type="Proteomes" id="UP001551482">
    <property type="component" value="Unassembled WGS sequence"/>
</dbReference>
<sequence>MIIPKAEGSGAPALGEPLAVEFGNTRFAVRGTRGGVHDALAAPESLAAWLTEHADAFPDGVADAALAGLRPADLPRYAALRDAIRTVSRALVDGATPDAAAIASINESAAAAPRVPRLSMGADGILIAVDVADPHPLAALSALAASAIDLFGGGDRESLRSCAGPGCVLFYVKNHPRRGWCSAGCGNRARVARYHERHKG</sequence>
<dbReference type="Gene3D" id="1.10.3300.10">
    <property type="entry name" value="Jann2411-like domain"/>
    <property type="match status" value="1"/>
</dbReference>
<dbReference type="InterPro" id="IPR021005">
    <property type="entry name" value="Znf_CGNR"/>
</dbReference>
<dbReference type="InterPro" id="IPR010852">
    <property type="entry name" value="ABATE"/>
</dbReference>